<keyword evidence="16" id="KW-1185">Reference proteome</keyword>
<keyword evidence="3 10" id="KW-1134">Transmembrane beta strand</keyword>
<evidence type="ECO:0000256" key="8">
    <source>
        <dbReference type="ARBA" id="ARBA00023170"/>
    </source>
</evidence>
<dbReference type="InterPro" id="IPR037066">
    <property type="entry name" value="Plug_dom_sf"/>
</dbReference>
<dbReference type="Proteomes" id="UP000644010">
    <property type="component" value="Unassembled WGS sequence"/>
</dbReference>
<evidence type="ECO:0000256" key="12">
    <source>
        <dbReference type="SAM" id="SignalP"/>
    </source>
</evidence>
<feature type="signal peptide" evidence="12">
    <location>
        <begin position="1"/>
        <end position="37"/>
    </location>
</feature>
<evidence type="ECO:0000259" key="14">
    <source>
        <dbReference type="Pfam" id="PF07715"/>
    </source>
</evidence>
<dbReference type="InterPro" id="IPR000531">
    <property type="entry name" value="Beta-barrel_TonB"/>
</dbReference>
<dbReference type="SUPFAM" id="SSF56935">
    <property type="entry name" value="Porins"/>
    <property type="match status" value="1"/>
</dbReference>
<evidence type="ECO:0000256" key="9">
    <source>
        <dbReference type="ARBA" id="ARBA00023237"/>
    </source>
</evidence>
<name>A0ABR7E5B2_9BACT</name>
<feature type="domain" description="TonB-dependent receptor-like beta-barrel" evidence="13">
    <location>
        <begin position="433"/>
        <end position="990"/>
    </location>
</feature>
<dbReference type="InterPro" id="IPR008969">
    <property type="entry name" value="CarboxyPept-like_regulatory"/>
</dbReference>
<dbReference type="RefSeq" id="WP_186960243.1">
    <property type="nucleotide sequence ID" value="NZ_JACOOI010000017.1"/>
</dbReference>
<feature type="domain" description="TonB-dependent receptor plug" evidence="14">
    <location>
        <begin position="165"/>
        <end position="267"/>
    </location>
</feature>
<evidence type="ECO:0000259" key="13">
    <source>
        <dbReference type="Pfam" id="PF00593"/>
    </source>
</evidence>
<evidence type="ECO:0000256" key="2">
    <source>
        <dbReference type="ARBA" id="ARBA00022448"/>
    </source>
</evidence>
<dbReference type="EMBL" id="JACOOI010000017">
    <property type="protein sequence ID" value="MBC5644353.1"/>
    <property type="molecule type" value="Genomic_DNA"/>
</dbReference>
<evidence type="ECO:0000256" key="6">
    <source>
        <dbReference type="ARBA" id="ARBA00023077"/>
    </source>
</evidence>
<keyword evidence="4 10" id="KW-0812">Transmembrane</keyword>
<evidence type="ECO:0000256" key="7">
    <source>
        <dbReference type="ARBA" id="ARBA00023136"/>
    </source>
</evidence>
<keyword evidence="6 11" id="KW-0798">TonB box</keyword>
<comment type="subcellular location">
    <subcellularLocation>
        <location evidence="1 10">Cell outer membrane</location>
        <topology evidence="1 10">Multi-pass membrane protein</topology>
    </subcellularLocation>
</comment>
<dbReference type="Pfam" id="PF07715">
    <property type="entry name" value="Plug"/>
    <property type="match status" value="1"/>
</dbReference>
<dbReference type="InterPro" id="IPR036942">
    <property type="entry name" value="Beta-barrel_TonB_sf"/>
</dbReference>
<organism evidence="15 16">
    <name type="scientific">Parabacteroides segnis</name>
    <dbReference type="NCBI Taxonomy" id="2763058"/>
    <lineage>
        <taxon>Bacteria</taxon>
        <taxon>Pseudomonadati</taxon>
        <taxon>Bacteroidota</taxon>
        <taxon>Bacteroidia</taxon>
        <taxon>Bacteroidales</taxon>
        <taxon>Tannerellaceae</taxon>
        <taxon>Parabacteroides</taxon>
    </lineage>
</organism>
<proteinExistence type="inferred from homology"/>
<evidence type="ECO:0000256" key="11">
    <source>
        <dbReference type="RuleBase" id="RU003357"/>
    </source>
</evidence>
<dbReference type="Gene3D" id="2.40.170.20">
    <property type="entry name" value="TonB-dependent receptor, beta-barrel domain"/>
    <property type="match status" value="1"/>
</dbReference>
<accession>A0ABR7E5B2</accession>
<dbReference type="SUPFAM" id="SSF49464">
    <property type="entry name" value="Carboxypeptidase regulatory domain-like"/>
    <property type="match status" value="1"/>
</dbReference>
<evidence type="ECO:0000313" key="15">
    <source>
        <dbReference type="EMBL" id="MBC5644353.1"/>
    </source>
</evidence>
<comment type="similarity">
    <text evidence="10 11">Belongs to the TonB-dependent receptor family.</text>
</comment>
<keyword evidence="2 10" id="KW-0813">Transport</keyword>
<dbReference type="PROSITE" id="PS52016">
    <property type="entry name" value="TONB_DEPENDENT_REC_3"/>
    <property type="match status" value="1"/>
</dbReference>
<keyword evidence="8 15" id="KW-0675">Receptor</keyword>
<gene>
    <name evidence="15" type="ORF">H8S77_15850</name>
</gene>
<dbReference type="NCBIfam" id="TIGR04056">
    <property type="entry name" value="OMP_RagA_SusC"/>
    <property type="match status" value="1"/>
</dbReference>
<evidence type="ECO:0000256" key="5">
    <source>
        <dbReference type="ARBA" id="ARBA00022729"/>
    </source>
</evidence>
<dbReference type="NCBIfam" id="TIGR04057">
    <property type="entry name" value="SusC_RagA_signa"/>
    <property type="match status" value="1"/>
</dbReference>
<evidence type="ECO:0000313" key="16">
    <source>
        <dbReference type="Proteomes" id="UP000644010"/>
    </source>
</evidence>
<comment type="caution">
    <text evidence="15">The sequence shown here is derived from an EMBL/GenBank/DDBJ whole genome shotgun (WGS) entry which is preliminary data.</text>
</comment>
<dbReference type="Gene3D" id="2.170.130.10">
    <property type="entry name" value="TonB-dependent receptor, plug domain"/>
    <property type="match status" value="1"/>
</dbReference>
<dbReference type="InterPro" id="IPR012910">
    <property type="entry name" value="Plug_dom"/>
</dbReference>
<dbReference type="Pfam" id="PF13715">
    <property type="entry name" value="CarbopepD_reg_2"/>
    <property type="match status" value="1"/>
</dbReference>
<dbReference type="Pfam" id="PF00593">
    <property type="entry name" value="TonB_dep_Rec_b-barrel"/>
    <property type="match status" value="1"/>
</dbReference>
<keyword evidence="7 10" id="KW-0472">Membrane</keyword>
<evidence type="ECO:0000256" key="4">
    <source>
        <dbReference type="ARBA" id="ARBA00022692"/>
    </source>
</evidence>
<evidence type="ECO:0000256" key="3">
    <source>
        <dbReference type="ARBA" id="ARBA00022452"/>
    </source>
</evidence>
<sequence length="1025" mass="114497">MKNTGFYLLSNQKVLKRSLLFVSLSSALMGGGPSLWAAGSPENDNLVVEKYAAKQPGVDLLADDREWTIQGQVVENVEPPVPLAGVNVVIKGTTIGTVTDINGYFSIKAKRGDILVFKYIGFKDYEHVVSRAISNLTVSLSSDSEEIDEIIVTGFSSEKRMNSVSAVSTLDVTKNMATKPITSLSQSLQGGITGLNVSQSSGLPGADAAVIKIRGISSLLTNNDPLVLVDGIPMDMNQLDPNTIESVTVLKDAAASAIYGARAANGVIVVKTKRGMPGKVNISYNGYVGVQQATYLPEMVDAATFMEMSNIANQNIGGDPTYSQEAIDATRQGLDPIKYPNTDWMDYIFKNGLIHSHSVGISGGSNLARFALTVNYLNNEGLVEKSKFDRLNIRANTTVNLLDNLSVDMDFNSYRTNKYEPMYRDEAYTSEIIRYSYMTPPTIMGRYPMKEGSDIVYYGNRPEQRNPAAMLDRGGEYKALEDNISINLAPRWEVIPKLILRGQYSYRISSTANNRKRRSYNFFDYETDGFLQTWGAINEAGQGRTSYYYIGGTAEYTFEKDKHRLFAIGGYNQELTNSGNWDQWSMISIFAKANYTFNDRYLVEGTVRRDGSSRFGKGHKFGVFPSIGLGWNLHEENFVKNNLKFVNNFKIRGSFGTLGNENIDKLYKYQNLIDAGNGNETIFGNPNLTWETVQMFNVGADIRLFKDLDITIDYYNKLTKDLILEPPVSFIGGTQKVFLNSGQLRNKGWEIDLNYGKQLTKDFGFNIHGGLSHNENEIEELFGGPYYNDDKITIHQKGYALKSYLVYPTAGLLQESDFTKDAGGKWIPKEGVVIWDGQQPGDIHYIDQNKDGKITADDRVIRGDEQPSLNYFANISLDWKKWNLEVLFQGVTGVDAYYSQPYSVGLDITGDGLVPLKEQTDYWTPTNTDARYPRLAPNATYGNNAYQSDFWFFDAGYCRVKYIQLGYTFDQLGLKKLGVSSIRLYVNAQNPFTFAKDDLVDPESRGQLASYPLVKTYSFGVNLNF</sequence>
<feature type="chain" id="PRO_5046389531" evidence="12">
    <location>
        <begin position="38"/>
        <end position="1025"/>
    </location>
</feature>
<reference evidence="15 16" key="1">
    <citation type="submission" date="2020-08" db="EMBL/GenBank/DDBJ databases">
        <title>Genome public.</title>
        <authorList>
            <person name="Liu C."/>
            <person name="Sun Q."/>
        </authorList>
    </citation>
    <scope>NUCLEOTIDE SEQUENCE [LARGE SCALE GENOMIC DNA]</scope>
    <source>
        <strain evidence="15 16">BX2</strain>
    </source>
</reference>
<keyword evidence="9 10" id="KW-0998">Cell outer membrane</keyword>
<keyword evidence="5 12" id="KW-0732">Signal</keyword>
<dbReference type="PANTHER" id="PTHR30069:SF29">
    <property type="entry name" value="HEMOGLOBIN AND HEMOGLOBIN-HAPTOGLOBIN-BINDING PROTEIN 1-RELATED"/>
    <property type="match status" value="1"/>
</dbReference>
<evidence type="ECO:0000256" key="1">
    <source>
        <dbReference type="ARBA" id="ARBA00004571"/>
    </source>
</evidence>
<evidence type="ECO:0000256" key="10">
    <source>
        <dbReference type="PROSITE-ProRule" id="PRU01360"/>
    </source>
</evidence>
<dbReference type="InterPro" id="IPR023996">
    <property type="entry name" value="TonB-dep_OMP_SusC/RagA"/>
</dbReference>
<protein>
    <submittedName>
        <fullName evidence="15">TonB-dependent receptor</fullName>
    </submittedName>
</protein>
<dbReference type="InterPro" id="IPR023997">
    <property type="entry name" value="TonB-dep_OMP_SusC/RagA_CS"/>
</dbReference>
<dbReference type="InterPro" id="IPR039426">
    <property type="entry name" value="TonB-dep_rcpt-like"/>
</dbReference>
<dbReference type="PANTHER" id="PTHR30069">
    <property type="entry name" value="TONB-DEPENDENT OUTER MEMBRANE RECEPTOR"/>
    <property type="match status" value="1"/>
</dbReference>